<name>X1MV71_9ZZZZ</name>
<dbReference type="PANTHER" id="PTHR12128">
    <property type="entry name" value="DIHYDRODIPICOLINATE SYNTHASE"/>
    <property type="match status" value="1"/>
</dbReference>
<dbReference type="GO" id="GO:0008840">
    <property type="term" value="F:4-hydroxy-tetrahydrodipicolinate synthase activity"/>
    <property type="evidence" value="ECO:0007669"/>
    <property type="project" value="TreeGrafter"/>
</dbReference>
<organism evidence="3">
    <name type="scientific">marine sediment metagenome</name>
    <dbReference type="NCBI Taxonomy" id="412755"/>
    <lineage>
        <taxon>unclassified sequences</taxon>
        <taxon>metagenomes</taxon>
        <taxon>ecological metagenomes</taxon>
    </lineage>
</organism>
<protein>
    <recommendedName>
        <fullName evidence="4">4-hydroxy-tetrahydrodipicolinate synthase</fullName>
    </recommendedName>
</protein>
<dbReference type="PRINTS" id="PR00146">
    <property type="entry name" value="DHPICSNTHASE"/>
</dbReference>
<evidence type="ECO:0000313" key="3">
    <source>
        <dbReference type="EMBL" id="GAI35572.1"/>
    </source>
</evidence>
<sequence length="237" mass="24873">MTQRSIPLNGTYPPIPTPFNANGKVATHALTENLQTWNQYGLGGYVVLGSNGELVLLNEQERLQVLETARAAISSGKLMIAGTGCQSTVETVGLTKKAAAIGADAALVVTPSYYKGRMTKEALIKYFHTVADTASIPVIIYNIPACTGIDLSAETVTAIAEHENIIGIKDSGGNVVKMGEIRRLAGPDFQVLAGSASFLLPALSVGAVGGILALANIAPVQCLAIRQHFLDNELEQA</sequence>
<dbReference type="GO" id="GO:0044281">
    <property type="term" value="P:small molecule metabolic process"/>
    <property type="evidence" value="ECO:0007669"/>
    <property type="project" value="UniProtKB-ARBA"/>
</dbReference>
<dbReference type="Pfam" id="PF00701">
    <property type="entry name" value="DHDPS"/>
    <property type="match status" value="1"/>
</dbReference>
<accession>X1MV71</accession>
<dbReference type="SMART" id="SM01130">
    <property type="entry name" value="DHDPS"/>
    <property type="match status" value="1"/>
</dbReference>
<proteinExistence type="predicted"/>
<dbReference type="CDD" id="cd00408">
    <property type="entry name" value="DHDPS-like"/>
    <property type="match status" value="1"/>
</dbReference>
<dbReference type="InterPro" id="IPR002220">
    <property type="entry name" value="DapA-like"/>
</dbReference>
<dbReference type="InterPro" id="IPR013785">
    <property type="entry name" value="Aldolase_TIM"/>
</dbReference>
<comment type="caution">
    <text evidence="3">The sequence shown here is derived from an EMBL/GenBank/DDBJ whole genome shotgun (WGS) entry which is preliminary data.</text>
</comment>
<evidence type="ECO:0008006" key="4">
    <source>
        <dbReference type="Google" id="ProtNLM"/>
    </source>
</evidence>
<gene>
    <name evidence="3" type="ORF">S06H3_45762</name>
</gene>
<dbReference type="PROSITE" id="PS00666">
    <property type="entry name" value="DHDPS_2"/>
    <property type="match status" value="1"/>
</dbReference>
<evidence type="ECO:0000256" key="1">
    <source>
        <dbReference type="ARBA" id="ARBA00023239"/>
    </source>
</evidence>
<dbReference type="InterPro" id="IPR020625">
    <property type="entry name" value="Schiff_base-form_aldolases_AS"/>
</dbReference>
<dbReference type="PANTHER" id="PTHR12128:SF66">
    <property type="entry name" value="4-HYDROXY-2-OXOGLUTARATE ALDOLASE, MITOCHONDRIAL"/>
    <property type="match status" value="1"/>
</dbReference>
<dbReference type="AlphaFoldDB" id="X1MV71"/>
<keyword evidence="1" id="KW-0456">Lyase</keyword>
<evidence type="ECO:0000256" key="2">
    <source>
        <dbReference type="ARBA" id="ARBA00023270"/>
    </source>
</evidence>
<feature type="non-terminal residue" evidence="3">
    <location>
        <position position="237"/>
    </location>
</feature>
<keyword evidence="2" id="KW-0704">Schiff base</keyword>
<dbReference type="EMBL" id="BARV01028612">
    <property type="protein sequence ID" value="GAI35572.1"/>
    <property type="molecule type" value="Genomic_DNA"/>
</dbReference>
<dbReference type="Gene3D" id="3.20.20.70">
    <property type="entry name" value="Aldolase class I"/>
    <property type="match status" value="1"/>
</dbReference>
<reference evidence="3" key="1">
    <citation type="journal article" date="2014" name="Front. Microbiol.">
        <title>High frequency of phylogenetically diverse reductive dehalogenase-homologous genes in deep subseafloor sedimentary metagenomes.</title>
        <authorList>
            <person name="Kawai M."/>
            <person name="Futagami T."/>
            <person name="Toyoda A."/>
            <person name="Takaki Y."/>
            <person name="Nishi S."/>
            <person name="Hori S."/>
            <person name="Arai W."/>
            <person name="Tsubouchi T."/>
            <person name="Morono Y."/>
            <person name="Uchiyama I."/>
            <person name="Ito T."/>
            <person name="Fujiyama A."/>
            <person name="Inagaki F."/>
            <person name="Takami H."/>
        </authorList>
    </citation>
    <scope>NUCLEOTIDE SEQUENCE</scope>
    <source>
        <strain evidence="3">Expedition CK06-06</strain>
    </source>
</reference>
<dbReference type="SUPFAM" id="SSF51569">
    <property type="entry name" value="Aldolase"/>
    <property type="match status" value="1"/>
</dbReference>